<dbReference type="PANTHER" id="PTHR13061">
    <property type="entry name" value="DYNACTIN SUBUNIT P25"/>
    <property type="match status" value="1"/>
</dbReference>
<sequence length="174" mass="18285">MAVFLLDDRAPVLGEDAWVAESAAVLGTVELGRNVSVWFNAVLRGDNDPIIVGEGSNVQDGAILHTDDGVPLTVGEHVTIGHMAMLHGCTVGDGSLIGINAVILNGAVVGKNCLIGANCLIPENKVIPDRSLVVGTPGRIIRQLTDEEVAGMRANAEVYVQNAARFRQGLKRIA</sequence>
<reference evidence="1 2" key="1">
    <citation type="submission" date="2024-01" db="EMBL/GenBank/DDBJ databases">
        <title>Uliginosibacterium soil sp. nov.</title>
        <authorList>
            <person name="Lv Y."/>
        </authorList>
    </citation>
    <scope>NUCLEOTIDE SEQUENCE [LARGE SCALE GENOMIC DNA]</scope>
    <source>
        <strain evidence="1 2">H3</strain>
    </source>
</reference>
<dbReference type="InterPro" id="IPR050484">
    <property type="entry name" value="Transf_Hexapept/Carb_Anhydrase"/>
</dbReference>
<dbReference type="InterPro" id="IPR047324">
    <property type="entry name" value="LbH_gamma_CA-like"/>
</dbReference>
<evidence type="ECO:0000313" key="2">
    <source>
        <dbReference type="Proteomes" id="UP001331561"/>
    </source>
</evidence>
<organism evidence="1 2">
    <name type="scientific">Uliginosibacterium silvisoli</name>
    <dbReference type="NCBI Taxonomy" id="3114758"/>
    <lineage>
        <taxon>Bacteria</taxon>
        <taxon>Pseudomonadati</taxon>
        <taxon>Pseudomonadota</taxon>
        <taxon>Betaproteobacteria</taxon>
        <taxon>Rhodocyclales</taxon>
        <taxon>Zoogloeaceae</taxon>
        <taxon>Uliginosibacterium</taxon>
    </lineage>
</organism>
<comment type="caution">
    <text evidence="1">The sequence shown here is derived from an EMBL/GenBank/DDBJ whole genome shotgun (WGS) entry which is preliminary data.</text>
</comment>
<dbReference type="CDD" id="cd04645">
    <property type="entry name" value="LbH_gamma_CA_like"/>
    <property type="match status" value="1"/>
</dbReference>
<dbReference type="Gene3D" id="2.160.10.10">
    <property type="entry name" value="Hexapeptide repeat proteins"/>
    <property type="match status" value="1"/>
</dbReference>
<gene>
    <name evidence="1" type="ORF">VVD49_18140</name>
</gene>
<dbReference type="InterPro" id="IPR011004">
    <property type="entry name" value="Trimer_LpxA-like_sf"/>
</dbReference>
<dbReference type="RefSeq" id="WP_327601099.1">
    <property type="nucleotide sequence ID" value="NZ_JAYXHS010000004.1"/>
</dbReference>
<evidence type="ECO:0000313" key="1">
    <source>
        <dbReference type="EMBL" id="MEC5387659.1"/>
    </source>
</evidence>
<dbReference type="SUPFAM" id="SSF51161">
    <property type="entry name" value="Trimeric LpxA-like enzymes"/>
    <property type="match status" value="1"/>
</dbReference>
<dbReference type="InterPro" id="IPR001451">
    <property type="entry name" value="Hexapep"/>
</dbReference>
<dbReference type="EMBL" id="JAYXHS010000004">
    <property type="protein sequence ID" value="MEC5387659.1"/>
    <property type="molecule type" value="Genomic_DNA"/>
</dbReference>
<dbReference type="PANTHER" id="PTHR13061:SF29">
    <property type="entry name" value="GAMMA CARBONIC ANHYDRASE-LIKE 1, MITOCHONDRIAL-RELATED"/>
    <property type="match status" value="1"/>
</dbReference>
<dbReference type="Pfam" id="PF00132">
    <property type="entry name" value="Hexapep"/>
    <property type="match status" value="1"/>
</dbReference>
<name>A0ABU6K7U3_9RHOO</name>
<dbReference type="Proteomes" id="UP001331561">
    <property type="component" value="Unassembled WGS sequence"/>
</dbReference>
<accession>A0ABU6K7U3</accession>
<protein>
    <submittedName>
        <fullName evidence="1">Gamma carbonic anhydrase family protein</fullName>
    </submittedName>
</protein>
<keyword evidence="2" id="KW-1185">Reference proteome</keyword>
<proteinExistence type="predicted"/>